<dbReference type="Pfam" id="PF13412">
    <property type="entry name" value="HTH_24"/>
    <property type="match status" value="2"/>
</dbReference>
<gene>
    <name evidence="3" type="ORF">E2N92_01185</name>
</gene>
<dbReference type="PRINTS" id="PR00778">
    <property type="entry name" value="HTHARSR"/>
</dbReference>
<dbReference type="InterPro" id="IPR036390">
    <property type="entry name" value="WH_DNA-bd_sf"/>
</dbReference>
<dbReference type="EMBL" id="CP037968">
    <property type="protein sequence ID" value="QYZ78141.1"/>
    <property type="molecule type" value="Genomic_DNA"/>
</dbReference>
<protein>
    <submittedName>
        <fullName evidence="3">Winged helix-turn-helix transcriptional regulator</fullName>
    </submittedName>
</protein>
<dbReference type="SMART" id="SM00418">
    <property type="entry name" value="HTH_ARSR"/>
    <property type="match status" value="1"/>
</dbReference>
<feature type="domain" description="HTH arsR-type" evidence="2">
    <location>
        <begin position="159"/>
        <end position="253"/>
    </location>
</feature>
<reference evidence="3" key="2">
    <citation type="submission" date="2019-03" db="EMBL/GenBank/DDBJ databases">
        <authorList>
            <person name="Chen S.-C."/>
            <person name="Wu S.-Y."/>
            <person name="Lai M.-C."/>
        </authorList>
    </citation>
    <scope>NUCLEOTIDE SEQUENCE</scope>
    <source>
        <strain evidence="3">ML15</strain>
    </source>
</reference>
<name>A0A8G0ZYR8_9EURY</name>
<dbReference type="RefSeq" id="WP_220681878.1">
    <property type="nucleotide sequence ID" value="NZ_CP037968.1"/>
</dbReference>
<dbReference type="InterPro" id="IPR011991">
    <property type="entry name" value="ArsR-like_HTH"/>
</dbReference>
<dbReference type="CDD" id="cd00090">
    <property type="entry name" value="HTH_ARSR"/>
    <property type="match status" value="1"/>
</dbReference>
<accession>A0A8G0ZYR8</accession>
<evidence type="ECO:0000313" key="3">
    <source>
        <dbReference type="EMBL" id="QYZ78141.1"/>
    </source>
</evidence>
<dbReference type="GO" id="GO:0003700">
    <property type="term" value="F:DNA-binding transcription factor activity"/>
    <property type="evidence" value="ECO:0007669"/>
    <property type="project" value="InterPro"/>
</dbReference>
<proteinExistence type="predicted"/>
<dbReference type="Proteomes" id="UP000826709">
    <property type="component" value="Chromosome"/>
</dbReference>
<keyword evidence="1" id="KW-0472">Membrane</keyword>
<dbReference type="OrthoDB" id="28610at2157"/>
<dbReference type="KEGG" id="mfk:E2N92_01185"/>
<reference evidence="3" key="1">
    <citation type="journal article" date="2005" name="Int. J. Syst. Evol. Microbiol.">
        <title>Methanofollis formosanus sp. nov., isolated from a fish pond.</title>
        <authorList>
            <person name="Wu S.Y."/>
            <person name="Chen S.C."/>
            <person name="Lai M.C."/>
        </authorList>
    </citation>
    <scope>NUCLEOTIDE SEQUENCE</scope>
    <source>
        <strain evidence="3">ML15</strain>
    </source>
</reference>
<dbReference type="PROSITE" id="PS50987">
    <property type="entry name" value="HTH_ARSR_2"/>
    <property type="match status" value="1"/>
</dbReference>
<evidence type="ECO:0000313" key="4">
    <source>
        <dbReference type="Proteomes" id="UP000826709"/>
    </source>
</evidence>
<sequence>MHHRSTAAVFALLLTLVFVWSPAAAKIVVEPGPSEIPTDGINIDDEEFVPLWQVSPMRLLTYYTLIYCPALAVPVCLLYSSGILAFLGYRRASRQRPSESSTRQQIFACIRENPGITVPGIAGATAFSRGTVNYHLFRLQRRGLVHRKGQGNTFGYFAYTDDLDATEEHLLMHLKNRTKKNLLALLLEAPGISQSEAAEAIEVSRPTVAWHMERLIRDGLVEARREGRMLHYRLAPDAGEMIKREMRGGTDEEMDDAGTAAA</sequence>
<dbReference type="SUPFAM" id="SSF46785">
    <property type="entry name" value="Winged helix' DNA-binding domain"/>
    <property type="match status" value="2"/>
</dbReference>
<keyword evidence="4" id="KW-1185">Reference proteome</keyword>
<dbReference type="PANTHER" id="PTHR36216:SF1">
    <property type="entry name" value="HTH ARSR-TYPE DOMAIN-CONTAINING PROTEIN"/>
    <property type="match status" value="1"/>
</dbReference>
<dbReference type="AlphaFoldDB" id="A0A8G0ZYR8"/>
<evidence type="ECO:0000256" key="1">
    <source>
        <dbReference type="SAM" id="Phobius"/>
    </source>
</evidence>
<dbReference type="PANTHER" id="PTHR36216">
    <property type="entry name" value="TRANSCRIPTIONAL REGULATOR, TRMB"/>
    <property type="match status" value="1"/>
</dbReference>
<dbReference type="InterPro" id="IPR001845">
    <property type="entry name" value="HTH_ArsR_DNA-bd_dom"/>
</dbReference>
<keyword evidence="1" id="KW-0812">Transmembrane</keyword>
<keyword evidence="1" id="KW-1133">Transmembrane helix</keyword>
<feature type="transmembrane region" description="Helical" evidence="1">
    <location>
        <begin position="60"/>
        <end position="87"/>
    </location>
</feature>
<dbReference type="InterPro" id="IPR036388">
    <property type="entry name" value="WH-like_DNA-bd_sf"/>
</dbReference>
<dbReference type="Gene3D" id="1.10.10.10">
    <property type="entry name" value="Winged helix-like DNA-binding domain superfamily/Winged helix DNA-binding domain"/>
    <property type="match status" value="2"/>
</dbReference>
<organism evidence="3 4">
    <name type="scientific">Methanofollis formosanus</name>
    <dbReference type="NCBI Taxonomy" id="299308"/>
    <lineage>
        <taxon>Archaea</taxon>
        <taxon>Methanobacteriati</taxon>
        <taxon>Methanobacteriota</taxon>
        <taxon>Stenosarchaea group</taxon>
        <taxon>Methanomicrobia</taxon>
        <taxon>Methanomicrobiales</taxon>
        <taxon>Methanomicrobiaceae</taxon>
        <taxon>Methanofollis</taxon>
    </lineage>
</organism>
<evidence type="ECO:0000259" key="2">
    <source>
        <dbReference type="PROSITE" id="PS50987"/>
    </source>
</evidence>